<dbReference type="OrthoDB" id="9762009at2"/>
<dbReference type="GO" id="GO:0003824">
    <property type="term" value="F:catalytic activity"/>
    <property type="evidence" value="ECO:0007669"/>
    <property type="project" value="InterPro"/>
</dbReference>
<organism evidence="2 3">
    <name type="scientific">Micromonospora pattaloongensis</name>
    <dbReference type="NCBI Taxonomy" id="405436"/>
    <lineage>
        <taxon>Bacteria</taxon>
        <taxon>Bacillati</taxon>
        <taxon>Actinomycetota</taxon>
        <taxon>Actinomycetes</taxon>
        <taxon>Micromonosporales</taxon>
        <taxon>Micromonosporaceae</taxon>
        <taxon>Micromonospora</taxon>
    </lineage>
</organism>
<dbReference type="Gene3D" id="3.30.870.10">
    <property type="entry name" value="Endonuclease Chain A"/>
    <property type="match status" value="1"/>
</dbReference>
<accession>A0A1H3T9K6</accession>
<feature type="domain" description="PLD phosphodiesterase" evidence="1">
    <location>
        <begin position="190"/>
        <end position="212"/>
    </location>
</feature>
<evidence type="ECO:0000259" key="1">
    <source>
        <dbReference type="PROSITE" id="PS50035"/>
    </source>
</evidence>
<name>A0A1H3T9K6_9ACTN</name>
<dbReference type="SUPFAM" id="SSF56024">
    <property type="entry name" value="Phospholipase D/nuclease"/>
    <property type="match status" value="1"/>
</dbReference>
<protein>
    <submittedName>
        <fullName evidence="2">Phospholipase D Active site motif-containing protein</fullName>
    </submittedName>
</protein>
<gene>
    <name evidence="2" type="ORF">SAMN05444365_1203</name>
</gene>
<dbReference type="EMBL" id="FNPH01000020">
    <property type="protein sequence ID" value="SDZ46521.1"/>
    <property type="molecule type" value="Genomic_DNA"/>
</dbReference>
<evidence type="ECO:0000313" key="3">
    <source>
        <dbReference type="Proteomes" id="UP000242415"/>
    </source>
</evidence>
<dbReference type="InterPro" id="IPR001736">
    <property type="entry name" value="PLipase_D/transphosphatidylase"/>
</dbReference>
<proteinExistence type="predicted"/>
<keyword evidence="3" id="KW-1185">Reference proteome</keyword>
<dbReference type="Pfam" id="PF00614">
    <property type="entry name" value="PLDc"/>
    <property type="match status" value="1"/>
</dbReference>
<dbReference type="Proteomes" id="UP000242415">
    <property type="component" value="Unassembled WGS sequence"/>
</dbReference>
<evidence type="ECO:0000313" key="2">
    <source>
        <dbReference type="EMBL" id="SDZ46521.1"/>
    </source>
</evidence>
<dbReference type="PROSITE" id="PS50035">
    <property type="entry name" value="PLD"/>
    <property type="match status" value="1"/>
</dbReference>
<sequence length="262" mass="29840">MPGFDITSILDFKPPRYICPLCRGLFREFKWIQEDPEDVWSRVQHCPICVSKFVLSESAPKYNNSPHHFLKQEKFTVELGPDALEHARSMASLIRQATRPQYSWEKPWPLMRLMFEVLARARHFVYFSTWGMSHLMIGAFKMASVNVPVLGVVSNVEEHAKVELTAYPDEAPQLTVQVVQPGPGAWDAPHQKLVVVDGMVAFTGSTNLTNNAIRKADRGLDISEVVTDVDKVLRLSNQYFSPSWKRLTAPGEKEIVMWDPPF</sequence>
<dbReference type="AlphaFoldDB" id="A0A1H3T9K6"/>
<dbReference type="GO" id="GO:0006793">
    <property type="term" value="P:phosphorus metabolic process"/>
    <property type="evidence" value="ECO:0007669"/>
    <property type="project" value="UniProtKB-ARBA"/>
</dbReference>
<dbReference type="RefSeq" id="WP_139307438.1">
    <property type="nucleotide sequence ID" value="NZ_FNPH01000020.1"/>
</dbReference>
<dbReference type="STRING" id="405436.SAMN05444365_1203"/>
<reference evidence="3" key="1">
    <citation type="submission" date="2016-10" db="EMBL/GenBank/DDBJ databases">
        <authorList>
            <person name="Varghese N."/>
            <person name="Submissions S."/>
        </authorList>
    </citation>
    <scope>NUCLEOTIDE SEQUENCE [LARGE SCALE GENOMIC DNA]</scope>
    <source>
        <strain evidence="3">DSM 45245</strain>
    </source>
</reference>